<organism evidence="1 2">
    <name type="scientific">Chryseobacterium camelliae</name>
    <dbReference type="NCBI Taxonomy" id="1265445"/>
    <lineage>
        <taxon>Bacteria</taxon>
        <taxon>Pseudomonadati</taxon>
        <taxon>Bacteroidota</taxon>
        <taxon>Flavobacteriia</taxon>
        <taxon>Flavobacteriales</taxon>
        <taxon>Weeksellaceae</taxon>
        <taxon>Chryseobacterium group</taxon>
        <taxon>Chryseobacterium</taxon>
    </lineage>
</organism>
<name>A0ABY7QI38_9FLAO</name>
<gene>
    <name evidence="1" type="ORF">PFY12_09330</name>
</gene>
<evidence type="ECO:0000313" key="1">
    <source>
        <dbReference type="EMBL" id="WBV59260.1"/>
    </source>
</evidence>
<dbReference type="Gene3D" id="3.40.1580.10">
    <property type="entry name" value="SMI1/KNR4-like"/>
    <property type="match status" value="1"/>
</dbReference>
<dbReference type="EMBL" id="CP115859">
    <property type="protein sequence ID" value="WBV59260.1"/>
    <property type="molecule type" value="Genomic_DNA"/>
</dbReference>
<reference evidence="1 2" key="1">
    <citation type="submission" date="2023-01" db="EMBL/GenBank/DDBJ databases">
        <title>Complete genome of Chryseobacterium camelliae VAN22-5A.</title>
        <authorList>
            <person name="Zong G."/>
            <person name="Cao G."/>
        </authorList>
    </citation>
    <scope>NUCLEOTIDE SEQUENCE [LARGE SCALE GENOMIC DNA]</scope>
    <source>
        <strain evidence="1 2">VAN22-5A</strain>
    </source>
</reference>
<sequence>MEKYNFRFVDDPENQNEGLTVEEIDFLQQELNLKFPKAYIFYLQNAGKNSNVFAVETGIDNLKEYQKLLRQELDKKELLKNDEIFCF</sequence>
<dbReference type="RefSeq" id="WP_271147659.1">
    <property type="nucleotide sequence ID" value="NZ_CP115859.1"/>
</dbReference>
<protein>
    <recommendedName>
        <fullName evidence="3">SMI1/KNR4 family protein</fullName>
    </recommendedName>
</protein>
<dbReference type="Proteomes" id="UP001210978">
    <property type="component" value="Chromosome"/>
</dbReference>
<evidence type="ECO:0000313" key="2">
    <source>
        <dbReference type="Proteomes" id="UP001210978"/>
    </source>
</evidence>
<proteinExistence type="predicted"/>
<dbReference type="InterPro" id="IPR037883">
    <property type="entry name" value="Knr4/Smi1-like_sf"/>
</dbReference>
<accession>A0ABY7QI38</accession>
<dbReference type="SUPFAM" id="SSF160631">
    <property type="entry name" value="SMI1/KNR4-like"/>
    <property type="match status" value="1"/>
</dbReference>
<evidence type="ECO:0008006" key="3">
    <source>
        <dbReference type="Google" id="ProtNLM"/>
    </source>
</evidence>
<keyword evidence="2" id="KW-1185">Reference proteome</keyword>